<protein>
    <submittedName>
        <fullName evidence="2">U20-Eretoxin-Ek1c_1</fullName>
    </submittedName>
</protein>
<name>A0A2D0PC77_ERECI</name>
<keyword evidence="1" id="KW-0732">Signal</keyword>
<sequence length="79" mass="8776">MNIHLIVVVVLLLAVEAVRPDSLEDAGLLPEERGRRCAQPHETCSKGRRGQGPRECCPPKGCSCNPFTSYCDCSWDAWF</sequence>
<feature type="signal peptide" evidence="1">
    <location>
        <begin position="1"/>
        <end position="20"/>
    </location>
</feature>
<reference evidence="2" key="2">
    <citation type="submission" date="2017-10" db="EMBL/GenBank/DDBJ databases">
        <title>Unravelling the molecular evolution of spider venoms.</title>
        <authorList>
            <person name="Pineda S."/>
        </authorList>
    </citation>
    <scope>NUCLEOTIDE SEQUENCE</scope>
</reference>
<evidence type="ECO:0000256" key="1">
    <source>
        <dbReference type="SAM" id="SignalP"/>
    </source>
</evidence>
<feature type="chain" id="PRO_5012226335" evidence="1">
    <location>
        <begin position="21"/>
        <end position="79"/>
    </location>
</feature>
<accession>A0A2D0PC77</accession>
<dbReference type="AlphaFoldDB" id="A0A2D0PC77"/>
<proteinExistence type="predicted"/>
<reference evidence="2" key="1">
    <citation type="submission" date="2017-05" db="EMBL/GenBank/DDBJ databases">
        <authorList>
            <person name="Song R."/>
            <person name="Chenine A.L."/>
            <person name="Ruprecht R.M."/>
        </authorList>
    </citation>
    <scope>NUCLEOTIDE SEQUENCE</scope>
</reference>
<evidence type="ECO:0000313" key="2">
    <source>
        <dbReference type="EMBL" id="SNX35167.1"/>
    </source>
</evidence>
<dbReference type="EMBL" id="HAHE01000255">
    <property type="protein sequence ID" value="SNX35167.1"/>
    <property type="molecule type" value="Transcribed_RNA"/>
</dbReference>
<organism evidence="2">
    <name type="scientific">Eresus cinnaberinus</name>
    <name type="common">Ladybird spider</name>
    <name type="synonym">Eresus kollari</name>
    <dbReference type="NCBI Taxonomy" id="175337"/>
    <lineage>
        <taxon>Eukaryota</taxon>
        <taxon>Metazoa</taxon>
        <taxon>Ecdysozoa</taxon>
        <taxon>Arthropoda</taxon>
        <taxon>Chelicerata</taxon>
        <taxon>Arachnida</taxon>
        <taxon>Araneae</taxon>
        <taxon>Araneomorphae</taxon>
        <taxon>Entelegynae</taxon>
        <taxon>Eresoidea</taxon>
        <taxon>Eresidae</taxon>
        <taxon>Eresus</taxon>
    </lineage>
</organism>